<evidence type="ECO:0000256" key="1">
    <source>
        <dbReference type="ARBA" id="ARBA00022491"/>
    </source>
</evidence>
<dbReference type="Proteomes" id="UP000219285">
    <property type="component" value="Chromosome"/>
</dbReference>
<dbReference type="SUPFAM" id="SSF46689">
    <property type="entry name" value="Homeodomain-like"/>
    <property type="match status" value="1"/>
</dbReference>
<dbReference type="GO" id="GO:0003677">
    <property type="term" value="F:DNA binding"/>
    <property type="evidence" value="ECO:0007669"/>
    <property type="project" value="UniProtKB-UniRule"/>
</dbReference>
<name>A0A6M4MDI5_9ALTE</name>
<keyword evidence="4" id="KW-0804">Transcription</keyword>
<reference evidence="7 8" key="2">
    <citation type="submission" date="2020-04" db="EMBL/GenBank/DDBJ databases">
        <title>Complete genome sequence of Alteromonas pelagimontana 5.12T.</title>
        <authorList>
            <person name="Sinha R.K."/>
            <person name="Krishnan K.P."/>
            <person name="Kurian J.P."/>
        </authorList>
    </citation>
    <scope>NUCLEOTIDE SEQUENCE [LARGE SCALE GENOMIC DNA]</scope>
    <source>
        <strain evidence="7 8">5.12</strain>
    </source>
</reference>
<evidence type="ECO:0000259" key="6">
    <source>
        <dbReference type="PROSITE" id="PS50977"/>
    </source>
</evidence>
<feature type="domain" description="HTH tetR-type" evidence="6">
    <location>
        <begin position="9"/>
        <end position="69"/>
    </location>
</feature>
<dbReference type="InterPro" id="IPR050624">
    <property type="entry name" value="HTH-type_Tx_Regulator"/>
</dbReference>
<sequence length="210" mass="24283">MRRTKEEAEQTKQAILDAAVDVFTERGVAKSSLEEIAKAANVTRGAVYWHFKNKIEIFDALHERLHSPFIQRILEGLEAEHPNPIGQLQELCTNILLELDQDEQVKKALTLFLLKCDYTGDFEQCKANYNQKKLEKLEAFSRYFDLAIKKGTLPEDADPKLFTLAMNCYMRGIVVEYLDNPREFDITTEAPRLMNFFFSGLRVDRPCNTR</sequence>
<organism evidence="7 8">
    <name type="scientific">Alteromonas pelagimontana</name>
    <dbReference type="NCBI Taxonomy" id="1858656"/>
    <lineage>
        <taxon>Bacteria</taxon>
        <taxon>Pseudomonadati</taxon>
        <taxon>Pseudomonadota</taxon>
        <taxon>Gammaproteobacteria</taxon>
        <taxon>Alteromonadales</taxon>
        <taxon>Alteromonadaceae</taxon>
        <taxon>Alteromonas/Salinimonas group</taxon>
        <taxon>Alteromonas</taxon>
    </lineage>
</organism>
<dbReference type="InterPro" id="IPR001647">
    <property type="entry name" value="HTH_TetR"/>
</dbReference>
<dbReference type="InterPro" id="IPR013572">
    <property type="entry name" value="Tscrpt_reg_MAATS_C"/>
</dbReference>
<dbReference type="PROSITE" id="PS01081">
    <property type="entry name" value="HTH_TETR_1"/>
    <property type="match status" value="1"/>
</dbReference>
<dbReference type="KEGG" id="apel:CA267_010470"/>
<dbReference type="OrthoDB" id="5816932at2"/>
<evidence type="ECO:0000313" key="8">
    <source>
        <dbReference type="Proteomes" id="UP000219285"/>
    </source>
</evidence>
<dbReference type="Pfam" id="PF08361">
    <property type="entry name" value="TetR_C_2"/>
    <property type="match status" value="1"/>
</dbReference>
<dbReference type="PROSITE" id="PS50977">
    <property type="entry name" value="HTH_TETR_2"/>
    <property type="match status" value="1"/>
</dbReference>
<dbReference type="InterPro" id="IPR009057">
    <property type="entry name" value="Homeodomain-like_sf"/>
</dbReference>
<protein>
    <submittedName>
        <fullName evidence="7">TetR family transcriptional regulator</fullName>
    </submittedName>
</protein>
<gene>
    <name evidence="7" type="ORF">CA267_010470</name>
</gene>
<keyword evidence="8" id="KW-1185">Reference proteome</keyword>
<dbReference type="InterPro" id="IPR023772">
    <property type="entry name" value="DNA-bd_HTH_TetR-type_CS"/>
</dbReference>
<dbReference type="PANTHER" id="PTHR43479">
    <property type="entry name" value="ACREF/ENVCD OPERON REPRESSOR-RELATED"/>
    <property type="match status" value="1"/>
</dbReference>
<dbReference type="Gene3D" id="1.10.357.10">
    <property type="entry name" value="Tetracycline Repressor, domain 2"/>
    <property type="match status" value="1"/>
</dbReference>
<evidence type="ECO:0000256" key="4">
    <source>
        <dbReference type="ARBA" id="ARBA00023163"/>
    </source>
</evidence>
<dbReference type="PANTHER" id="PTHR43479:SF11">
    <property type="entry name" value="ACREF_ENVCD OPERON REPRESSOR-RELATED"/>
    <property type="match status" value="1"/>
</dbReference>
<accession>A0A6M4MDI5</accession>
<feature type="DNA-binding region" description="H-T-H motif" evidence="5">
    <location>
        <begin position="32"/>
        <end position="51"/>
    </location>
</feature>
<keyword evidence="2" id="KW-0805">Transcription regulation</keyword>
<evidence type="ECO:0000256" key="3">
    <source>
        <dbReference type="ARBA" id="ARBA00023125"/>
    </source>
</evidence>
<proteinExistence type="predicted"/>
<reference evidence="8" key="1">
    <citation type="submission" date="2014-12" db="EMBL/GenBank/DDBJ databases">
        <title>Complete genome sequence of a multi-drug resistant Klebsiella pneumoniae.</title>
        <authorList>
            <person name="Hua X."/>
            <person name="Chen Q."/>
            <person name="Li X."/>
            <person name="Feng Y."/>
            <person name="Ruan Z."/>
            <person name="Yu Y."/>
        </authorList>
    </citation>
    <scope>NUCLEOTIDE SEQUENCE [LARGE SCALE GENOMIC DNA]</scope>
    <source>
        <strain evidence="8">5.12</strain>
    </source>
</reference>
<dbReference type="PRINTS" id="PR00455">
    <property type="entry name" value="HTHTETR"/>
</dbReference>
<evidence type="ECO:0000313" key="7">
    <source>
        <dbReference type="EMBL" id="QJR81172.1"/>
    </source>
</evidence>
<dbReference type="Pfam" id="PF00440">
    <property type="entry name" value="TetR_N"/>
    <property type="match status" value="1"/>
</dbReference>
<keyword evidence="1" id="KW-0678">Repressor</keyword>
<evidence type="ECO:0000256" key="2">
    <source>
        <dbReference type="ARBA" id="ARBA00023015"/>
    </source>
</evidence>
<keyword evidence="3 5" id="KW-0238">DNA-binding</keyword>
<dbReference type="EMBL" id="CP052766">
    <property type="protein sequence ID" value="QJR81172.1"/>
    <property type="molecule type" value="Genomic_DNA"/>
</dbReference>
<dbReference type="AlphaFoldDB" id="A0A6M4MDI5"/>
<dbReference type="InterPro" id="IPR036271">
    <property type="entry name" value="Tet_transcr_reg_TetR-rel_C_sf"/>
</dbReference>
<dbReference type="RefSeq" id="WP_075607535.1">
    <property type="nucleotide sequence ID" value="NZ_CP052766.1"/>
</dbReference>
<dbReference type="SUPFAM" id="SSF48498">
    <property type="entry name" value="Tetracyclin repressor-like, C-terminal domain"/>
    <property type="match status" value="1"/>
</dbReference>
<evidence type="ECO:0000256" key="5">
    <source>
        <dbReference type="PROSITE-ProRule" id="PRU00335"/>
    </source>
</evidence>